<feature type="signal peptide" evidence="3">
    <location>
        <begin position="1"/>
        <end position="18"/>
    </location>
</feature>
<proteinExistence type="predicted"/>
<accession>A0A5S6QFL3</accession>
<dbReference type="Proteomes" id="UP000046395">
    <property type="component" value="Unassembled WGS sequence"/>
</dbReference>
<dbReference type="SUPFAM" id="SSF56436">
    <property type="entry name" value="C-type lectin-like"/>
    <property type="match status" value="1"/>
</dbReference>
<evidence type="ECO:0000256" key="2">
    <source>
        <dbReference type="ARBA" id="ARBA00023157"/>
    </source>
</evidence>
<sequence>MVVVITLIFTALVYFTSTEQQLFMCKDPGWFLYGNHCYRLYYNRRNYENAESFCKNKGSVLFLPGSVENLQNVTDHMPFASNAWIGLHHENLVGPNSTLTMSLKTLPFRTKGANPRWKFGTKCAAVFRRGEKTRSVQWTTCQNPRPFICQKDTVALKQMVIDNSPNNDTIFE</sequence>
<dbReference type="PANTHER" id="PTHR46746">
    <property type="entry name" value="KILLER CELL LECTIN-LIKE RECEPTOR SUBFAMILY F MEMBER 2"/>
    <property type="match status" value="1"/>
</dbReference>
<keyword evidence="3" id="KW-0732">Signal</keyword>
<dbReference type="PROSITE" id="PS50041">
    <property type="entry name" value="C_TYPE_LECTIN_2"/>
    <property type="match status" value="1"/>
</dbReference>
<keyword evidence="2" id="KW-1015">Disulfide bond</keyword>
<evidence type="ECO:0000259" key="4">
    <source>
        <dbReference type="PROSITE" id="PS50041"/>
    </source>
</evidence>
<dbReference type="GO" id="GO:0030246">
    <property type="term" value="F:carbohydrate binding"/>
    <property type="evidence" value="ECO:0007669"/>
    <property type="project" value="UniProtKB-KW"/>
</dbReference>
<dbReference type="SMART" id="SM00034">
    <property type="entry name" value="CLECT"/>
    <property type="match status" value="1"/>
</dbReference>
<dbReference type="InterPro" id="IPR016186">
    <property type="entry name" value="C-type_lectin-like/link_sf"/>
</dbReference>
<dbReference type="AlphaFoldDB" id="A0A5S6QFL3"/>
<evidence type="ECO:0000256" key="1">
    <source>
        <dbReference type="ARBA" id="ARBA00022734"/>
    </source>
</evidence>
<dbReference type="InterPro" id="IPR001304">
    <property type="entry name" value="C-type_lectin-like"/>
</dbReference>
<dbReference type="STRING" id="70415.A0A5S6QFL3"/>
<evidence type="ECO:0000313" key="5">
    <source>
        <dbReference type="Proteomes" id="UP000046395"/>
    </source>
</evidence>
<keyword evidence="5" id="KW-1185">Reference proteome</keyword>
<dbReference type="InterPro" id="IPR016187">
    <property type="entry name" value="CTDL_fold"/>
</dbReference>
<organism evidence="5 6">
    <name type="scientific">Trichuris muris</name>
    <name type="common">Mouse whipworm</name>
    <dbReference type="NCBI Taxonomy" id="70415"/>
    <lineage>
        <taxon>Eukaryota</taxon>
        <taxon>Metazoa</taxon>
        <taxon>Ecdysozoa</taxon>
        <taxon>Nematoda</taxon>
        <taxon>Enoplea</taxon>
        <taxon>Dorylaimia</taxon>
        <taxon>Trichinellida</taxon>
        <taxon>Trichuridae</taxon>
        <taxon>Trichuris</taxon>
    </lineage>
</organism>
<dbReference type="CDD" id="cd00037">
    <property type="entry name" value="CLECT"/>
    <property type="match status" value="1"/>
</dbReference>
<dbReference type="InterPro" id="IPR051379">
    <property type="entry name" value="C-type_Lectin_Receptor_IMM"/>
</dbReference>
<keyword evidence="1" id="KW-0430">Lectin</keyword>
<feature type="chain" id="PRO_5024455704" evidence="3">
    <location>
        <begin position="19"/>
        <end position="172"/>
    </location>
</feature>
<dbReference type="Pfam" id="PF00059">
    <property type="entry name" value="Lectin_C"/>
    <property type="match status" value="1"/>
</dbReference>
<dbReference type="WBParaSite" id="TMUE_1000005910.1">
    <property type="protein sequence ID" value="TMUE_1000005910.1"/>
    <property type="gene ID" value="WBGene00285995"/>
</dbReference>
<reference evidence="6" key="1">
    <citation type="submission" date="2019-12" db="UniProtKB">
        <authorList>
            <consortium name="WormBaseParasite"/>
        </authorList>
    </citation>
    <scope>IDENTIFICATION</scope>
</reference>
<evidence type="ECO:0000313" key="6">
    <source>
        <dbReference type="WBParaSite" id="TMUE_1000005910.1"/>
    </source>
</evidence>
<dbReference type="Gene3D" id="3.10.100.10">
    <property type="entry name" value="Mannose-Binding Protein A, subunit A"/>
    <property type="match status" value="1"/>
</dbReference>
<dbReference type="PANTHER" id="PTHR46746:SF9">
    <property type="entry name" value="CD209 ANTIGEN-LIKE PROTEIN C-LIKE"/>
    <property type="match status" value="1"/>
</dbReference>
<name>A0A5S6QFL3_TRIMR</name>
<feature type="domain" description="C-type lectin" evidence="4">
    <location>
        <begin position="33"/>
        <end position="150"/>
    </location>
</feature>
<evidence type="ECO:0000256" key="3">
    <source>
        <dbReference type="SAM" id="SignalP"/>
    </source>
</evidence>
<protein>
    <submittedName>
        <fullName evidence="6">C-type lectin domain-containing protein</fullName>
    </submittedName>
</protein>